<comment type="caution">
    <text evidence="2">The sequence shown here is derived from an EMBL/GenBank/DDBJ whole genome shotgun (WGS) entry which is preliminary data.</text>
</comment>
<feature type="region of interest" description="Disordered" evidence="1">
    <location>
        <begin position="1"/>
        <end position="65"/>
    </location>
</feature>
<proteinExistence type="predicted"/>
<evidence type="ECO:0000313" key="2">
    <source>
        <dbReference type="EMBL" id="PYC24576.1"/>
    </source>
</evidence>
<organism evidence="2 3">
    <name type="scientific">Aquipseudomonas alcaligenes</name>
    <name type="common">Pseudomonas alcaligenes</name>
    <dbReference type="NCBI Taxonomy" id="43263"/>
    <lineage>
        <taxon>Bacteria</taxon>
        <taxon>Pseudomonadati</taxon>
        <taxon>Pseudomonadota</taxon>
        <taxon>Gammaproteobacteria</taxon>
        <taxon>Pseudomonadales</taxon>
        <taxon>Pseudomonadaceae</taxon>
        <taxon>Aquipseudomonas</taxon>
    </lineage>
</organism>
<reference evidence="2 3" key="1">
    <citation type="submission" date="2018-06" db="EMBL/GenBank/DDBJ databases">
        <title>Pseudomonas diversity within urban Lake Michigan freshwaters.</title>
        <authorList>
            <person name="Batrich M."/>
            <person name="Hatzopoulos T."/>
            <person name="Putonti C."/>
        </authorList>
    </citation>
    <scope>NUCLEOTIDE SEQUENCE [LARGE SCALE GENOMIC DNA]</scope>
    <source>
        <strain evidence="2 3">MB-090714</strain>
    </source>
</reference>
<accession>A0A2V4M392</accession>
<dbReference type="AlphaFoldDB" id="A0A2V4M392"/>
<protein>
    <submittedName>
        <fullName evidence="2">Uncharacterized protein</fullName>
    </submittedName>
</protein>
<dbReference type="EMBL" id="QJRX01000005">
    <property type="protein sequence ID" value="PYC24576.1"/>
    <property type="molecule type" value="Genomic_DNA"/>
</dbReference>
<dbReference type="Proteomes" id="UP000248146">
    <property type="component" value="Unassembled WGS sequence"/>
</dbReference>
<name>A0A2V4M392_AQUAC</name>
<evidence type="ECO:0000313" key="3">
    <source>
        <dbReference type="Proteomes" id="UP000248146"/>
    </source>
</evidence>
<sequence length="81" mass="8671">MKHQFRPAGRVTFSSRGKSNQKRLPPTSGPACGGVPSLHHRSRGTPRRAILGPSRLSRHPCRSTPSAMIPFGLLKGAFGVA</sequence>
<evidence type="ECO:0000256" key="1">
    <source>
        <dbReference type="SAM" id="MobiDB-lite"/>
    </source>
</evidence>
<gene>
    <name evidence="2" type="ORF">DMO17_10935</name>
</gene>